<name>A0A3M0G896_9CORY</name>
<evidence type="ECO:0000313" key="2">
    <source>
        <dbReference type="Proteomes" id="UP000270649"/>
    </source>
</evidence>
<organism evidence="1 2">
    <name type="scientific">Corynebacterium macginleyi</name>
    <dbReference type="NCBI Taxonomy" id="38290"/>
    <lineage>
        <taxon>Bacteria</taxon>
        <taxon>Bacillati</taxon>
        <taxon>Actinomycetota</taxon>
        <taxon>Actinomycetes</taxon>
        <taxon>Mycobacteriales</taxon>
        <taxon>Corynebacteriaceae</taxon>
        <taxon>Corynebacterium</taxon>
    </lineage>
</organism>
<proteinExistence type="predicted"/>
<dbReference type="RefSeq" id="WP_121927852.1">
    <property type="nucleotide sequence ID" value="NZ_JAACBT010000056.1"/>
</dbReference>
<dbReference type="AlphaFoldDB" id="A0A3M0G896"/>
<dbReference type="EMBL" id="REGC01000007">
    <property type="protein sequence ID" value="RMB60367.1"/>
    <property type="molecule type" value="Genomic_DNA"/>
</dbReference>
<evidence type="ECO:0000313" key="1">
    <source>
        <dbReference type="EMBL" id="RMB60367.1"/>
    </source>
</evidence>
<dbReference type="Proteomes" id="UP000270649">
    <property type="component" value="Unassembled WGS sequence"/>
</dbReference>
<reference evidence="1 2" key="1">
    <citation type="submission" date="2018-10" db="EMBL/GenBank/DDBJ databases">
        <title>Corynebacterium macginleyi genome sequencing and assembly of the type strain and two clinical samples.</title>
        <authorList>
            <person name="Bernier A.-M."/>
            <person name="Bernard K."/>
        </authorList>
    </citation>
    <scope>NUCLEOTIDE SEQUENCE [LARGE SCALE GENOMIC DNA]</scope>
    <source>
        <strain evidence="1 2">NML 120205</strain>
    </source>
</reference>
<gene>
    <name evidence="1" type="ORF">D9543_06650</name>
</gene>
<accession>A0A3M0G896</accession>
<sequence>MSIRADFQPAVDEFIADLNSFATGDYLKEGEKEFWEAPFNAAVLPELKGHLEQMLDGLDGLPDDPDGGQLAAVLNKTVQQLATFNRKQRDAVVEPEEKQEITELMYNASAATGADDEALAQIPELDF</sequence>
<protein>
    <submittedName>
        <fullName evidence="1">Uncharacterized protein</fullName>
    </submittedName>
</protein>
<comment type="caution">
    <text evidence="1">The sequence shown here is derived from an EMBL/GenBank/DDBJ whole genome shotgun (WGS) entry which is preliminary data.</text>
</comment>